<proteinExistence type="predicted"/>
<evidence type="ECO:0000313" key="2">
    <source>
        <dbReference type="EMBL" id="KAH7137591.1"/>
    </source>
</evidence>
<keyword evidence="3" id="KW-1185">Reference proteome</keyword>
<feature type="signal peptide" evidence="1">
    <location>
        <begin position="1"/>
        <end position="17"/>
    </location>
</feature>
<accession>A0A9P9EIY1</accession>
<name>A0A9P9EIY1_9HYPO</name>
<protein>
    <submittedName>
        <fullName evidence="2">Uncharacterized protein</fullName>
    </submittedName>
</protein>
<comment type="caution">
    <text evidence="2">The sequence shown here is derived from an EMBL/GenBank/DDBJ whole genome shotgun (WGS) entry which is preliminary data.</text>
</comment>
<gene>
    <name evidence="2" type="ORF">EDB81DRAFT_799629</name>
</gene>
<evidence type="ECO:0000256" key="1">
    <source>
        <dbReference type="SAM" id="SignalP"/>
    </source>
</evidence>
<sequence length="73" mass="8011">MMMKQLFFFATSLVAVAPCIQRSANITDSGTASIDELFIDEGKKYYGTITDPGLLSSEQNTEVIKVLLRPAHS</sequence>
<feature type="chain" id="PRO_5040375648" evidence="1">
    <location>
        <begin position="18"/>
        <end position="73"/>
    </location>
</feature>
<dbReference type="OrthoDB" id="3055998at2759"/>
<dbReference type="AlphaFoldDB" id="A0A9P9EIY1"/>
<organism evidence="2 3">
    <name type="scientific">Dactylonectria macrodidyma</name>
    <dbReference type="NCBI Taxonomy" id="307937"/>
    <lineage>
        <taxon>Eukaryota</taxon>
        <taxon>Fungi</taxon>
        <taxon>Dikarya</taxon>
        <taxon>Ascomycota</taxon>
        <taxon>Pezizomycotina</taxon>
        <taxon>Sordariomycetes</taxon>
        <taxon>Hypocreomycetidae</taxon>
        <taxon>Hypocreales</taxon>
        <taxon>Nectriaceae</taxon>
        <taxon>Dactylonectria</taxon>
    </lineage>
</organism>
<keyword evidence="1" id="KW-0732">Signal</keyword>
<reference evidence="2" key="1">
    <citation type="journal article" date="2021" name="Nat. Commun.">
        <title>Genetic determinants of endophytism in the Arabidopsis root mycobiome.</title>
        <authorList>
            <person name="Mesny F."/>
            <person name="Miyauchi S."/>
            <person name="Thiergart T."/>
            <person name="Pickel B."/>
            <person name="Atanasova L."/>
            <person name="Karlsson M."/>
            <person name="Huettel B."/>
            <person name="Barry K.W."/>
            <person name="Haridas S."/>
            <person name="Chen C."/>
            <person name="Bauer D."/>
            <person name="Andreopoulos W."/>
            <person name="Pangilinan J."/>
            <person name="LaButti K."/>
            <person name="Riley R."/>
            <person name="Lipzen A."/>
            <person name="Clum A."/>
            <person name="Drula E."/>
            <person name="Henrissat B."/>
            <person name="Kohler A."/>
            <person name="Grigoriev I.V."/>
            <person name="Martin F.M."/>
            <person name="Hacquard S."/>
        </authorList>
    </citation>
    <scope>NUCLEOTIDE SEQUENCE</scope>
    <source>
        <strain evidence="2">MPI-CAGE-AT-0147</strain>
    </source>
</reference>
<evidence type="ECO:0000313" key="3">
    <source>
        <dbReference type="Proteomes" id="UP000738349"/>
    </source>
</evidence>
<dbReference type="Proteomes" id="UP000738349">
    <property type="component" value="Unassembled WGS sequence"/>
</dbReference>
<dbReference type="EMBL" id="JAGMUV010000012">
    <property type="protein sequence ID" value="KAH7137591.1"/>
    <property type="molecule type" value="Genomic_DNA"/>
</dbReference>